<evidence type="ECO:0000256" key="3">
    <source>
        <dbReference type="ARBA" id="ARBA00022475"/>
    </source>
</evidence>
<evidence type="ECO:0000313" key="16">
    <source>
        <dbReference type="Proteomes" id="UP001141650"/>
    </source>
</evidence>
<evidence type="ECO:0000256" key="11">
    <source>
        <dbReference type="ARBA" id="ARBA00023136"/>
    </source>
</evidence>
<dbReference type="CDD" id="cd14014">
    <property type="entry name" value="STKc_PknB_like"/>
    <property type="match status" value="1"/>
</dbReference>
<evidence type="ECO:0000256" key="10">
    <source>
        <dbReference type="ARBA" id="ARBA00022989"/>
    </source>
</evidence>
<protein>
    <recommendedName>
        <fullName evidence="2">non-specific serine/threonine protein kinase</fullName>
        <ecNumber evidence="2">2.7.11.1</ecNumber>
    </recommendedName>
</protein>
<dbReference type="GO" id="GO:0005524">
    <property type="term" value="F:ATP binding"/>
    <property type="evidence" value="ECO:0007669"/>
    <property type="project" value="UniProtKB-UniRule"/>
</dbReference>
<keyword evidence="9 12" id="KW-0067">ATP-binding</keyword>
<evidence type="ECO:0000256" key="2">
    <source>
        <dbReference type="ARBA" id="ARBA00012513"/>
    </source>
</evidence>
<dbReference type="GO" id="GO:0080090">
    <property type="term" value="P:regulation of primary metabolic process"/>
    <property type="evidence" value="ECO:0007669"/>
    <property type="project" value="UniProtKB-ARBA"/>
</dbReference>
<keyword evidence="6" id="KW-0812">Transmembrane</keyword>
<dbReference type="PANTHER" id="PTHR43289:SF6">
    <property type="entry name" value="SERINE_THREONINE-PROTEIN KINASE NEKL-3"/>
    <property type="match status" value="1"/>
</dbReference>
<evidence type="ECO:0000259" key="14">
    <source>
        <dbReference type="PROSITE" id="PS50011"/>
    </source>
</evidence>
<dbReference type="FunFam" id="1.10.510.10:FF:000021">
    <property type="entry name" value="Serine/threonine protein kinase"/>
    <property type="match status" value="1"/>
</dbReference>
<dbReference type="InterPro" id="IPR017441">
    <property type="entry name" value="Protein_kinase_ATP_BS"/>
</dbReference>
<dbReference type="PROSITE" id="PS00107">
    <property type="entry name" value="PROTEIN_KINASE_ATP"/>
    <property type="match status" value="1"/>
</dbReference>
<evidence type="ECO:0000256" key="6">
    <source>
        <dbReference type="ARBA" id="ARBA00022692"/>
    </source>
</evidence>
<dbReference type="PROSITE" id="PS50011">
    <property type="entry name" value="PROTEIN_KINASE_DOM"/>
    <property type="match status" value="1"/>
</dbReference>
<keyword evidence="8" id="KW-0418">Kinase</keyword>
<keyword evidence="11" id="KW-0472">Membrane</keyword>
<feature type="domain" description="Protein kinase" evidence="14">
    <location>
        <begin position="9"/>
        <end position="268"/>
    </location>
</feature>
<proteinExistence type="predicted"/>
<organism evidence="15 16">
    <name type="scientific">Mycobacterium alsense</name>
    <dbReference type="NCBI Taxonomy" id="324058"/>
    <lineage>
        <taxon>Bacteria</taxon>
        <taxon>Bacillati</taxon>
        <taxon>Actinomycetota</taxon>
        <taxon>Actinomycetes</taxon>
        <taxon>Mycobacteriales</taxon>
        <taxon>Mycobacteriaceae</taxon>
        <taxon>Mycobacterium</taxon>
    </lineage>
</organism>
<dbReference type="Gene3D" id="3.30.200.20">
    <property type="entry name" value="Phosphorylase Kinase, domain 1"/>
    <property type="match status" value="1"/>
</dbReference>
<evidence type="ECO:0000256" key="13">
    <source>
        <dbReference type="SAM" id="MobiDB-lite"/>
    </source>
</evidence>
<keyword evidence="7 12" id="KW-0547">Nucleotide-binding</keyword>
<dbReference type="Pfam" id="PF00069">
    <property type="entry name" value="Pkinase"/>
    <property type="match status" value="1"/>
</dbReference>
<name>A0AA42C0M8_9MYCO</name>
<dbReference type="GO" id="GO:0004674">
    <property type="term" value="F:protein serine/threonine kinase activity"/>
    <property type="evidence" value="ECO:0007669"/>
    <property type="project" value="UniProtKB-KW"/>
</dbReference>
<dbReference type="RefSeq" id="WP_083137526.1">
    <property type="nucleotide sequence ID" value="NZ_JACKVH010000017.1"/>
</dbReference>
<dbReference type="PROSITE" id="PS00108">
    <property type="entry name" value="PROTEIN_KINASE_ST"/>
    <property type="match status" value="1"/>
</dbReference>
<dbReference type="Proteomes" id="UP001141650">
    <property type="component" value="Unassembled WGS sequence"/>
</dbReference>
<dbReference type="InterPro" id="IPR011009">
    <property type="entry name" value="Kinase-like_dom_sf"/>
</dbReference>
<dbReference type="SMART" id="SM00220">
    <property type="entry name" value="S_TKc"/>
    <property type="match status" value="1"/>
</dbReference>
<evidence type="ECO:0000313" key="15">
    <source>
        <dbReference type="EMBL" id="MCV7380997.1"/>
    </source>
</evidence>
<reference evidence="15" key="1">
    <citation type="submission" date="2020-07" db="EMBL/GenBank/DDBJ databases">
        <authorList>
            <person name="Pettersson B.M.F."/>
            <person name="Behra P.R.K."/>
            <person name="Ramesh M."/>
            <person name="Das S."/>
            <person name="Dasgupta S."/>
            <person name="Kirsebom L.A."/>
        </authorList>
    </citation>
    <scope>NUCLEOTIDE SEQUENCE</scope>
    <source>
        <strain evidence="15">CCUG 55640</strain>
    </source>
</reference>
<evidence type="ECO:0000256" key="12">
    <source>
        <dbReference type="PROSITE-ProRule" id="PRU10141"/>
    </source>
</evidence>
<keyword evidence="4" id="KW-0723">Serine/threonine-protein kinase</keyword>
<dbReference type="GO" id="GO:0005886">
    <property type="term" value="C:plasma membrane"/>
    <property type="evidence" value="ECO:0007669"/>
    <property type="project" value="UniProtKB-SubCell"/>
</dbReference>
<evidence type="ECO:0000256" key="4">
    <source>
        <dbReference type="ARBA" id="ARBA00022527"/>
    </source>
</evidence>
<feature type="binding site" evidence="12">
    <location>
        <position position="38"/>
    </location>
    <ligand>
        <name>ATP</name>
        <dbReference type="ChEBI" id="CHEBI:30616"/>
    </ligand>
</feature>
<dbReference type="AlphaFoldDB" id="A0AA42C0M8"/>
<dbReference type="Gene3D" id="1.10.510.10">
    <property type="entry name" value="Transferase(Phosphotransferase) domain 1"/>
    <property type="match status" value="1"/>
</dbReference>
<keyword evidence="5" id="KW-0808">Transferase</keyword>
<dbReference type="InterPro" id="IPR024520">
    <property type="entry name" value="DUF3558"/>
</dbReference>
<comment type="subcellular location">
    <subcellularLocation>
        <location evidence="1">Cell membrane</location>
        <topology evidence="1">Single-pass membrane protein</topology>
    </subcellularLocation>
</comment>
<sequence length="684" mass="72959">MEGTVFGRYRLIELLGRGGMGEVWRAFDTTTERVVAMKVLPAHLAGDEVFQQRFRREARAAAGLDEPHVVPIHDFGEIDGRLYVTMRLIAGDDLQNILAAGALSPERAVKIVEQVASALHAAHRIGLIHRDVKPSNILVGEDDFAYLIDFGIARAAGETGLTSTGAAVGTWAYMAPERFRTGQFDARTDVYALACVLVECLTGTKPFPGNNLEQMASGHLFTEPPRPSHSHPGVPAGFDAVIATGMAKDPDRRYPTTRELAAAARSALHGPPVERWEPIPPAHLAPSPWSRQHPASQWAPDASTHTGFARGWESPGTAPIAYPSDPALARSPYLPSPGPAPPERPWWRRKTAVIATAAVVTVAIAALVIALSTTGGEPDRTAAPAQPHQTASAAPSAGMFFPECGGITQDDLGRLTGVTNLVASRSSVGCQWLRDGSLYGPHFSFTWFRGSPIAGERRIEELSRASVQDIDIDGHRGLIAIGHDQNIGDSLCEVAIESSSNDFFEWSVSFSEKPYPDPCGIAKELAHQSIAQSRPAPGGASVTPAPPAAVDYPNLGKDCSTLNDDIAKSVGADAKAIQPTYVGAVCRWQAPVPAGTLNVARYWFKEGSLDIERAVAQFLAYQIEERSVAGVESIVMRENDPNGLCGVASGAGGAVGWWIDPQFPGFDACAGAVKLMEMTLATNP</sequence>
<reference evidence="15" key="2">
    <citation type="journal article" date="2022" name="BMC Genomics">
        <title>Comparative genome analysis of mycobacteria focusing on tRNA and non-coding RNA.</title>
        <authorList>
            <person name="Behra P.R.K."/>
            <person name="Pettersson B.M.F."/>
            <person name="Ramesh M."/>
            <person name="Das S."/>
            <person name="Dasgupta S."/>
            <person name="Kirsebom L.A."/>
        </authorList>
    </citation>
    <scope>NUCLEOTIDE SEQUENCE</scope>
    <source>
        <strain evidence="15">CCUG 55640</strain>
    </source>
</reference>
<comment type="caution">
    <text evidence="15">The sequence shown here is derived from an EMBL/GenBank/DDBJ whole genome shotgun (WGS) entry which is preliminary data.</text>
</comment>
<keyword evidence="3" id="KW-1003">Cell membrane</keyword>
<dbReference type="SUPFAM" id="SSF56112">
    <property type="entry name" value="Protein kinase-like (PK-like)"/>
    <property type="match status" value="1"/>
</dbReference>
<evidence type="ECO:0000256" key="5">
    <source>
        <dbReference type="ARBA" id="ARBA00022679"/>
    </source>
</evidence>
<dbReference type="Pfam" id="PF12079">
    <property type="entry name" value="DUF3558"/>
    <property type="match status" value="2"/>
</dbReference>
<dbReference type="EMBL" id="JACKVH010000017">
    <property type="protein sequence ID" value="MCV7380997.1"/>
    <property type="molecule type" value="Genomic_DNA"/>
</dbReference>
<dbReference type="EC" id="2.7.11.1" evidence="2"/>
<dbReference type="InterPro" id="IPR000719">
    <property type="entry name" value="Prot_kinase_dom"/>
</dbReference>
<evidence type="ECO:0000256" key="8">
    <source>
        <dbReference type="ARBA" id="ARBA00022777"/>
    </source>
</evidence>
<evidence type="ECO:0000256" key="1">
    <source>
        <dbReference type="ARBA" id="ARBA00004162"/>
    </source>
</evidence>
<gene>
    <name evidence="15" type="ORF">H7K38_20410</name>
</gene>
<dbReference type="PANTHER" id="PTHR43289">
    <property type="entry name" value="MITOGEN-ACTIVATED PROTEIN KINASE KINASE KINASE 20-RELATED"/>
    <property type="match status" value="1"/>
</dbReference>
<accession>A0AA42C0M8</accession>
<evidence type="ECO:0000256" key="7">
    <source>
        <dbReference type="ARBA" id="ARBA00022741"/>
    </source>
</evidence>
<dbReference type="InterPro" id="IPR008271">
    <property type="entry name" value="Ser/Thr_kinase_AS"/>
</dbReference>
<evidence type="ECO:0000256" key="9">
    <source>
        <dbReference type="ARBA" id="ARBA00022840"/>
    </source>
</evidence>
<feature type="region of interest" description="Disordered" evidence="13">
    <location>
        <begin position="286"/>
        <end position="324"/>
    </location>
</feature>
<keyword evidence="10" id="KW-1133">Transmembrane helix</keyword>